<dbReference type="InterPro" id="IPR029442">
    <property type="entry name" value="GyrI-like"/>
</dbReference>
<evidence type="ECO:0000313" key="4">
    <source>
        <dbReference type="Proteomes" id="UP000215214"/>
    </source>
</evidence>
<gene>
    <name evidence="3" type="ORF">TJEJU_3601</name>
</gene>
<evidence type="ECO:0000259" key="2">
    <source>
        <dbReference type="SMART" id="SM00871"/>
    </source>
</evidence>
<dbReference type="Gene3D" id="3.20.80.10">
    <property type="entry name" value="Regulatory factor, effector binding domain"/>
    <property type="match status" value="1"/>
</dbReference>
<evidence type="ECO:0000256" key="1">
    <source>
        <dbReference type="ARBA" id="ARBA00006817"/>
    </source>
</evidence>
<dbReference type="AlphaFoldDB" id="A0A238UDW1"/>
<reference evidence="3 4" key="1">
    <citation type="submission" date="2017-07" db="EMBL/GenBank/DDBJ databases">
        <authorList>
            <person name="Sun Z.S."/>
            <person name="Albrecht U."/>
            <person name="Echele G."/>
            <person name="Lee C.C."/>
        </authorList>
    </citation>
    <scope>NUCLEOTIDE SEQUENCE [LARGE SCALE GENOMIC DNA]</scope>
    <source>
        <strain evidence="4">type strain: KCTC 22618</strain>
    </source>
</reference>
<feature type="domain" description="AraC effector-binding" evidence="2">
    <location>
        <begin position="183"/>
        <end position="338"/>
    </location>
</feature>
<dbReference type="InterPro" id="IPR011256">
    <property type="entry name" value="Reg_factor_effector_dom_sf"/>
</dbReference>
<dbReference type="Proteomes" id="UP000215214">
    <property type="component" value="Chromosome TJEJU"/>
</dbReference>
<dbReference type="InterPro" id="IPR013538">
    <property type="entry name" value="ASHA1/2-like_C"/>
</dbReference>
<name>A0A238UDW1_9FLAO</name>
<accession>A0A238UDW1</accession>
<dbReference type="InterPro" id="IPR023393">
    <property type="entry name" value="START-like_dom_sf"/>
</dbReference>
<organism evidence="3 4">
    <name type="scientific">Tenacibaculum jejuense</name>
    <dbReference type="NCBI Taxonomy" id="584609"/>
    <lineage>
        <taxon>Bacteria</taxon>
        <taxon>Pseudomonadati</taxon>
        <taxon>Bacteroidota</taxon>
        <taxon>Flavobacteriia</taxon>
        <taxon>Flavobacteriales</taxon>
        <taxon>Flavobacteriaceae</taxon>
        <taxon>Tenacibaculum</taxon>
    </lineage>
</organism>
<dbReference type="InterPro" id="IPR010499">
    <property type="entry name" value="AraC_E-bd"/>
</dbReference>
<evidence type="ECO:0000313" key="3">
    <source>
        <dbReference type="EMBL" id="SNR17245.1"/>
    </source>
</evidence>
<sequence>MKVLKYILLLLLALVLISLLYVTVQPSDYNINRSKVIHQPISKIFNTVNDLKTWEKWGPWHDKDSTIVVTYGDKTVGVGASDSWTSKDGPGSMKTIALETNKSITQEIKFGDNDPGEILWNFEEVKGSTKVTWTMKDDKAPFFFKMISAISGGWDNMLGPMLENGLNNLDEVVTLMPDPFRLGEIRTISHEDKSFIGFHYKMKIDENAMQKAFMEALPKAGIYAAKSGLKEGDYIPGGLYHKWDEKTGEADFHIGLLLNKDIPAAEGMDKITVSGGKYVTLTKCGAYGIGDVEAHKKLGAYIKENKLTPKYPLYELYVNDPSKVKEHDIQTDIYYLVE</sequence>
<dbReference type="EMBL" id="LT899436">
    <property type="protein sequence ID" value="SNR17245.1"/>
    <property type="molecule type" value="Genomic_DNA"/>
</dbReference>
<proteinExistence type="inferred from homology"/>
<comment type="similarity">
    <text evidence="1">Belongs to the AHA1 family.</text>
</comment>
<dbReference type="Pfam" id="PF06445">
    <property type="entry name" value="GyrI-like"/>
    <property type="match status" value="1"/>
</dbReference>
<dbReference type="OrthoDB" id="9807923at2"/>
<dbReference type="SMART" id="SM00871">
    <property type="entry name" value="AraC_E_bind"/>
    <property type="match status" value="1"/>
</dbReference>
<dbReference type="CDD" id="cd07818">
    <property type="entry name" value="SRPBCC_1"/>
    <property type="match status" value="1"/>
</dbReference>
<dbReference type="KEGG" id="tje:TJEJU_3601"/>
<dbReference type="Gene3D" id="3.30.530.20">
    <property type="match status" value="1"/>
</dbReference>
<dbReference type="SUPFAM" id="SSF55961">
    <property type="entry name" value="Bet v1-like"/>
    <property type="match status" value="1"/>
</dbReference>
<dbReference type="SUPFAM" id="SSF55136">
    <property type="entry name" value="Probable bacterial effector-binding domain"/>
    <property type="match status" value="1"/>
</dbReference>
<keyword evidence="4" id="KW-1185">Reference proteome</keyword>
<dbReference type="RefSeq" id="WP_095074308.1">
    <property type="nucleotide sequence ID" value="NZ_LT899436.1"/>
</dbReference>
<protein>
    <recommendedName>
        <fullName evidence="2">AraC effector-binding domain-containing protein</fullName>
    </recommendedName>
</protein>
<dbReference type="Pfam" id="PF08327">
    <property type="entry name" value="AHSA1"/>
    <property type="match status" value="1"/>
</dbReference>